<dbReference type="AlphaFoldDB" id="A0A916RKY7"/>
<dbReference type="InterPro" id="IPR025944">
    <property type="entry name" value="Sigma_54_int_dom_CS"/>
</dbReference>
<protein>
    <recommendedName>
        <fullName evidence="5">Sigma-54 factor interaction domain-containing protein</fullName>
    </recommendedName>
</protein>
<dbReference type="PROSITE" id="PS00688">
    <property type="entry name" value="SIGMA54_INTERACT_3"/>
    <property type="match status" value="1"/>
</dbReference>
<comment type="caution">
    <text evidence="6">The sequence shown here is derived from an EMBL/GenBank/DDBJ whole genome shotgun (WGS) entry which is preliminary data.</text>
</comment>
<dbReference type="Proteomes" id="UP000648801">
    <property type="component" value="Unassembled WGS sequence"/>
</dbReference>
<sequence length="167" mass="18682">MPALRDRISDIPILVEHFIKTYAEQFSRTPAPLRGPFINLLQCYHWPGNIRELENMAKRYVLLGGEEHLIPVLRGAEAVRAASPSTVDLDTPLRVQTKRAVQHLERNVILSALQTYSWNRTKTALALGISYRALLHKIKEVGLPSVRSTKPPLEQCSIQGQGKVGAP</sequence>
<dbReference type="GO" id="GO:0005524">
    <property type="term" value="F:ATP binding"/>
    <property type="evidence" value="ECO:0007669"/>
    <property type="project" value="UniProtKB-KW"/>
</dbReference>
<dbReference type="InterPro" id="IPR009057">
    <property type="entry name" value="Homeodomain-like_sf"/>
</dbReference>
<name>A0A916RKY7_9BACT</name>
<dbReference type="Gene3D" id="1.10.10.60">
    <property type="entry name" value="Homeodomain-like"/>
    <property type="match status" value="1"/>
</dbReference>
<accession>A0A916RKY7</accession>
<dbReference type="InterPro" id="IPR027417">
    <property type="entry name" value="P-loop_NTPase"/>
</dbReference>
<evidence type="ECO:0000313" key="7">
    <source>
        <dbReference type="Proteomes" id="UP000648801"/>
    </source>
</evidence>
<dbReference type="PANTHER" id="PTHR32071">
    <property type="entry name" value="TRANSCRIPTIONAL REGULATORY PROTEIN"/>
    <property type="match status" value="1"/>
</dbReference>
<keyword evidence="2" id="KW-0067">ATP-binding</keyword>
<dbReference type="SUPFAM" id="SSF52540">
    <property type="entry name" value="P-loop containing nucleoside triphosphate hydrolases"/>
    <property type="match status" value="1"/>
</dbReference>
<keyword evidence="4" id="KW-0804">Transcription</keyword>
<dbReference type="InterPro" id="IPR002078">
    <property type="entry name" value="Sigma_54_int"/>
</dbReference>
<dbReference type="PROSITE" id="PS50045">
    <property type="entry name" value="SIGMA54_INTERACT_4"/>
    <property type="match status" value="1"/>
</dbReference>
<dbReference type="Pfam" id="PF02954">
    <property type="entry name" value="HTH_8"/>
    <property type="match status" value="1"/>
</dbReference>
<organism evidence="6 7">
    <name type="scientific">Edaphobacter acidisoli</name>
    <dbReference type="NCBI Taxonomy" id="2040573"/>
    <lineage>
        <taxon>Bacteria</taxon>
        <taxon>Pseudomonadati</taxon>
        <taxon>Acidobacteriota</taxon>
        <taxon>Terriglobia</taxon>
        <taxon>Terriglobales</taxon>
        <taxon>Acidobacteriaceae</taxon>
        <taxon>Edaphobacter</taxon>
    </lineage>
</organism>
<dbReference type="Gene3D" id="1.10.8.60">
    <property type="match status" value="1"/>
</dbReference>
<reference evidence="6" key="2">
    <citation type="submission" date="2020-09" db="EMBL/GenBank/DDBJ databases">
        <authorList>
            <person name="Sun Q."/>
            <person name="Zhou Y."/>
        </authorList>
    </citation>
    <scope>NUCLEOTIDE SEQUENCE</scope>
    <source>
        <strain evidence="6">CGMCC 1.15447</strain>
    </source>
</reference>
<reference evidence="6" key="1">
    <citation type="journal article" date="2014" name="Int. J. Syst. Evol. Microbiol.">
        <title>Complete genome sequence of Corynebacterium casei LMG S-19264T (=DSM 44701T), isolated from a smear-ripened cheese.</title>
        <authorList>
            <consortium name="US DOE Joint Genome Institute (JGI-PGF)"/>
            <person name="Walter F."/>
            <person name="Albersmeier A."/>
            <person name="Kalinowski J."/>
            <person name="Ruckert C."/>
        </authorList>
    </citation>
    <scope>NUCLEOTIDE SEQUENCE</scope>
    <source>
        <strain evidence="6">CGMCC 1.15447</strain>
    </source>
</reference>
<keyword evidence="1" id="KW-0547">Nucleotide-binding</keyword>
<evidence type="ECO:0000259" key="5">
    <source>
        <dbReference type="PROSITE" id="PS50045"/>
    </source>
</evidence>
<evidence type="ECO:0000256" key="4">
    <source>
        <dbReference type="ARBA" id="ARBA00023163"/>
    </source>
</evidence>
<evidence type="ECO:0000313" key="6">
    <source>
        <dbReference type="EMBL" id="GGA60010.1"/>
    </source>
</evidence>
<dbReference type="SUPFAM" id="SSF46689">
    <property type="entry name" value="Homeodomain-like"/>
    <property type="match status" value="1"/>
</dbReference>
<keyword evidence="7" id="KW-1185">Reference proteome</keyword>
<dbReference type="InterPro" id="IPR058031">
    <property type="entry name" value="AAA_lid_NorR"/>
</dbReference>
<gene>
    <name evidence="6" type="ORF">GCM10011507_09470</name>
</gene>
<dbReference type="GO" id="GO:0006355">
    <property type="term" value="P:regulation of DNA-templated transcription"/>
    <property type="evidence" value="ECO:0007669"/>
    <property type="project" value="InterPro"/>
</dbReference>
<dbReference type="Pfam" id="PF25601">
    <property type="entry name" value="AAA_lid_14"/>
    <property type="match status" value="1"/>
</dbReference>
<proteinExistence type="predicted"/>
<keyword evidence="3" id="KW-0805">Transcription regulation</keyword>
<evidence type="ECO:0000256" key="1">
    <source>
        <dbReference type="ARBA" id="ARBA00022741"/>
    </source>
</evidence>
<dbReference type="GO" id="GO:0043565">
    <property type="term" value="F:sequence-specific DNA binding"/>
    <property type="evidence" value="ECO:0007669"/>
    <property type="project" value="InterPro"/>
</dbReference>
<evidence type="ECO:0000256" key="3">
    <source>
        <dbReference type="ARBA" id="ARBA00023015"/>
    </source>
</evidence>
<dbReference type="PRINTS" id="PR01590">
    <property type="entry name" value="HTHFIS"/>
</dbReference>
<dbReference type="InterPro" id="IPR002197">
    <property type="entry name" value="HTH_Fis"/>
</dbReference>
<dbReference type="EMBL" id="BMJB01000001">
    <property type="protein sequence ID" value="GGA60010.1"/>
    <property type="molecule type" value="Genomic_DNA"/>
</dbReference>
<evidence type="ECO:0000256" key="2">
    <source>
        <dbReference type="ARBA" id="ARBA00022840"/>
    </source>
</evidence>
<feature type="domain" description="Sigma-54 factor interaction" evidence="5">
    <location>
        <begin position="1"/>
        <end position="62"/>
    </location>
</feature>